<feature type="transmembrane region" description="Helical" evidence="7">
    <location>
        <begin position="49"/>
        <end position="68"/>
    </location>
</feature>
<feature type="transmembrane region" description="Helical" evidence="7">
    <location>
        <begin position="106"/>
        <end position="124"/>
    </location>
</feature>
<feature type="transmembrane region" description="Helical" evidence="7">
    <location>
        <begin position="6"/>
        <end position="28"/>
    </location>
</feature>
<evidence type="ECO:0000313" key="8">
    <source>
        <dbReference type="EMBL" id="ACA39820.1"/>
    </source>
</evidence>
<dbReference type="PANTHER" id="PTHR43266">
    <property type="entry name" value="MACROLIDE-EFFLUX PROTEIN"/>
    <property type="match status" value="1"/>
</dbReference>
<evidence type="ECO:0000256" key="5">
    <source>
        <dbReference type="ARBA" id="ARBA00022989"/>
    </source>
</evidence>
<dbReference type="CDD" id="cd06173">
    <property type="entry name" value="MFS_MefA_like"/>
    <property type="match status" value="1"/>
</dbReference>
<protein>
    <submittedName>
        <fullName evidence="8">Multidrug resistance protein possible tetracycline resistance determinant</fullName>
    </submittedName>
</protein>
<keyword evidence="2" id="KW-0813">Transport</keyword>
<evidence type="ECO:0000256" key="1">
    <source>
        <dbReference type="ARBA" id="ARBA00004651"/>
    </source>
</evidence>
<dbReference type="KEGG" id="lsp:Bsph_2255"/>
<dbReference type="Pfam" id="PF07690">
    <property type="entry name" value="MFS_1"/>
    <property type="match status" value="1"/>
</dbReference>
<feature type="transmembrane region" description="Helical" evidence="7">
    <location>
        <begin position="290"/>
        <end position="308"/>
    </location>
</feature>
<feature type="transmembrane region" description="Helical" evidence="7">
    <location>
        <begin position="320"/>
        <end position="338"/>
    </location>
</feature>
<dbReference type="EnsemblBacteria" id="ACA39820">
    <property type="protein sequence ID" value="ACA39820"/>
    <property type="gene ID" value="Bsph_2255"/>
</dbReference>
<dbReference type="InterPro" id="IPR011701">
    <property type="entry name" value="MFS"/>
</dbReference>
<comment type="subcellular location">
    <subcellularLocation>
        <location evidence="1">Cell membrane</location>
        <topology evidence="1">Multi-pass membrane protein</topology>
    </subcellularLocation>
</comment>
<dbReference type="AlphaFoldDB" id="B1HVX2"/>
<evidence type="ECO:0000256" key="2">
    <source>
        <dbReference type="ARBA" id="ARBA00022448"/>
    </source>
</evidence>
<keyword evidence="6 7" id="KW-0472">Membrane</keyword>
<dbReference type="GO" id="GO:0022857">
    <property type="term" value="F:transmembrane transporter activity"/>
    <property type="evidence" value="ECO:0007669"/>
    <property type="project" value="InterPro"/>
</dbReference>
<dbReference type="Proteomes" id="UP000002164">
    <property type="component" value="Chromosome"/>
</dbReference>
<keyword evidence="5 7" id="KW-1133">Transmembrane helix</keyword>
<evidence type="ECO:0000256" key="3">
    <source>
        <dbReference type="ARBA" id="ARBA00022475"/>
    </source>
</evidence>
<dbReference type="PANTHER" id="PTHR43266:SF9">
    <property type="entry name" value="PERMEASE, MAJOR FACILITATOR SUPERFAMILY-RELATED"/>
    <property type="match status" value="1"/>
</dbReference>
<feature type="transmembrane region" description="Helical" evidence="7">
    <location>
        <begin position="255"/>
        <end position="278"/>
    </location>
</feature>
<sequence length="469" mass="51919">MKRGSYGIFCLIKLNFLIQLKNGGVFTMNETEKLRKATYHLWTFTASKMIAMLGANVMAFGFSLYILAMTGSAMSFATNMICSVLPRALVAPLAGYVADNFSKKRTILLAQAGTILTVGGLLIYTETVGMSVYAIYIATVFNTICSAFSGVTFSSAIATLVNPERLQRAMSFNQLSMSVAAIGGPVIGGMMYGFINIDIFLMVNIVSYIMAFSLQATMDFKLYSTRGEDVKKEKVWEGLKGGFHYIKQRKVIKTIMWVALWINLFFSAIAVGGTYIIIELLKVKSTHFGFIEASGAAGMLIASLYFATRPEVKAPLRFSKISLLLLAGSLALAIIPLVTNFSYIAIVIFYLIIYFIFAIFEMGINMPIGVYMQKIISEEFRGRVFGLMETMAMSMMPIGMVVYGVLYDAIPATIILPVTSVIIMTISLVMLRTSILKVAHPEYYEKEGITKSVPHQQHKCMSDYRQKVS</sequence>
<dbReference type="EMBL" id="CP000817">
    <property type="protein sequence ID" value="ACA39820.1"/>
    <property type="molecule type" value="Genomic_DNA"/>
</dbReference>
<evidence type="ECO:0000256" key="4">
    <source>
        <dbReference type="ARBA" id="ARBA00022692"/>
    </source>
</evidence>
<evidence type="ECO:0000313" key="9">
    <source>
        <dbReference type="Proteomes" id="UP000002164"/>
    </source>
</evidence>
<evidence type="ECO:0000256" key="7">
    <source>
        <dbReference type="SAM" id="Phobius"/>
    </source>
</evidence>
<organism evidence="8 9">
    <name type="scientific">Lysinibacillus sphaericus (strain C3-41)</name>
    <dbReference type="NCBI Taxonomy" id="444177"/>
    <lineage>
        <taxon>Bacteria</taxon>
        <taxon>Bacillati</taxon>
        <taxon>Bacillota</taxon>
        <taxon>Bacilli</taxon>
        <taxon>Bacillales</taxon>
        <taxon>Bacillaceae</taxon>
        <taxon>Lysinibacillus</taxon>
    </lineage>
</organism>
<feature type="transmembrane region" description="Helical" evidence="7">
    <location>
        <begin position="384"/>
        <end position="406"/>
    </location>
</feature>
<gene>
    <name evidence="8" type="ordered locus">Bsph_2255</name>
</gene>
<dbReference type="SUPFAM" id="SSF103473">
    <property type="entry name" value="MFS general substrate transporter"/>
    <property type="match status" value="1"/>
</dbReference>
<feature type="transmembrane region" description="Helical" evidence="7">
    <location>
        <begin position="74"/>
        <end position="94"/>
    </location>
</feature>
<dbReference type="GO" id="GO:0005886">
    <property type="term" value="C:plasma membrane"/>
    <property type="evidence" value="ECO:0007669"/>
    <property type="project" value="UniProtKB-SubCell"/>
</dbReference>
<reference evidence="8 9" key="1">
    <citation type="journal article" date="2008" name="J. Bacteriol.">
        <title>Complete genome sequence of the mosquitocidal bacterium Bacillus sphaericus C3-41 and comparison with those of closely related Bacillus species.</title>
        <authorList>
            <person name="Hu X."/>
            <person name="Fan W."/>
            <person name="Han B."/>
            <person name="Liu H."/>
            <person name="Zheng D."/>
            <person name="Li Q."/>
            <person name="Dong W."/>
            <person name="Yan J."/>
            <person name="Gao M."/>
            <person name="Berry C."/>
            <person name="Yuan Z."/>
        </authorList>
    </citation>
    <scope>NUCLEOTIDE SEQUENCE [LARGE SCALE GENOMIC DNA]</scope>
    <source>
        <strain evidence="8 9">C3-41</strain>
    </source>
</reference>
<dbReference type="Gene3D" id="1.20.1250.20">
    <property type="entry name" value="MFS general substrate transporter like domains"/>
    <property type="match status" value="1"/>
</dbReference>
<name>B1HVX2_LYSSC</name>
<keyword evidence="4 7" id="KW-0812">Transmembrane</keyword>
<feature type="transmembrane region" description="Helical" evidence="7">
    <location>
        <begin position="130"/>
        <end position="160"/>
    </location>
</feature>
<feature type="transmembrane region" description="Helical" evidence="7">
    <location>
        <begin position="344"/>
        <end position="364"/>
    </location>
</feature>
<dbReference type="HOGENOM" id="CLU_034180_16_4_9"/>
<evidence type="ECO:0000256" key="6">
    <source>
        <dbReference type="ARBA" id="ARBA00023136"/>
    </source>
</evidence>
<feature type="transmembrane region" description="Helical" evidence="7">
    <location>
        <begin position="412"/>
        <end position="431"/>
    </location>
</feature>
<keyword evidence="3" id="KW-1003">Cell membrane</keyword>
<proteinExistence type="predicted"/>
<dbReference type="InterPro" id="IPR036259">
    <property type="entry name" value="MFS_trans_sf"/>
</dbReference>
<accession>B1HVX2</accession>